<dbReference type="AlphaFoldDB" id="E3CX56"/>
<accession>E3CX56</accession>
<sequence length="208" mass="22720">MSTFFYRLAWLVLALYFRVYHRLSLVGREGLPATRPLILAANHGSYLDPPAVGVAFPGVVRGLAWDGLFRVPLLGGIIRLLGAVPVSQEDRRSAAGVLRLTLHLLERGESVMIFPEGRRSPDGTLQPLEGGAALLALKSGVPVVPVRVDGAFEALPTSGCFPRPRKIRVTFREALLPEDFAGLPDREARRAFLERLRQALLPDPPQGS</sequence>
<dbReference type="PaxDb" id="584708-Apau_1991"/>
<dbReference type="Proteomes" id="UP000005096">
    <property type="component" value="Chromosome"/>
</dbReference>
<gene>
    <name evidence="4" type="ORF">Apau_1991</name>
</gene>
<reference evidence="4 5" key="1">
    <citation type="journal article" date="2010" name="Stand. Genomic Sci.">
        <title>Non-contiguous finished genome sequence of Aminomonas paucivorans type strain (GLU-3).</title>
        <authorList>
            <person name="Pitluck S."/>
            <person name="Yasawong M."/>
            <person name="Held B."/>
            <person name="Lapidus A."/>
            <person name="Nolan M."/>
            <person name="Copeland A."/>
            <person name="Lucas S."/>
            <person name="Del Rio T.G."/>
            <person name="Tice H."/>
            <person name="Cheng J.F."/>
            <person name="Chertkov O."/>
            <person name="Goodwin L."/>
            <person name="Tapia R."/>
            <person name="Han C."/>
            <person name="Liolios K."/>
            <person name="Ivanova N."/>
            <person name="Mavromatis K."/>
            <person name="Ovchinnikova G."/>
            <person name="Pati A."/>
            <person name="Chen A."/>
            <person name="Palaniappan K."/>
            <person name="Land M."/>
            <person name="Hauser L."/>
            <person name="Chang Y.J."/>
            <person name="Jeffries C.D."/>
            <person name="Pukall R."/>
            <person name="Spring S."/>
            <person name="Rohde M."/>
            <person name="Sikorski J."/>
            <person name="Goker M."/>
            <person name="Woyke T."/>
            <person name="Bristow J."/>
            <person name="Eisen J.A."/>
            <person name="Markowitz V."/>
            <person name="Hugenholtz P."/>
            <person name="Kyrpides N.C."/>
            <person name="Klenk H.P."/>
        </authorList>
    </citation>
    <scope>NUCLEOTIDE SEQUENCE [LARGE SCALE GENOMIC DNA]</scope>
    <source>
        <strain evidence="4 5">DSM 12260</strain>
    </source>
</reference>
<name>E3CX56_9BACT</name>
<keyword evidence="2 4" id="KW-0012">Acyltransferase</keyword>
<evidence type="ECO:0000259" key="3">
    <source>
        <dbReference type="SMART" id="SM00563"/>
    </source>
</evidence>
<dbReference type="STRING" id="584708.Apau_1991"/>
<keyword evidence="5" id="KW-1185">Reference proteome</keyword>
<dbReference type="HOGENOM" id="CLU_027938_4_5_0"/>
<feature type="domain" description="Phospholipid/glycerol acyltransferase" evidence="3">
    <location>
        <begin position="37"/>
        <end position="151"/>
    </location>
</feature>
<dbReference type="PANTHER" id="PTHR10434:SF11">
    <property type="entry name" value="1-ACYL-SN-GLYCEROL-3-PHOSPHATE ACYLTRANSFERASE"/>
    <property type="match status" value="1"/>
</dbReference>
<dbReference type="SUPFAM" id="SSF69593">
    <property type="entry name" value="Glycerol-3-phosphate (1)-acyltransferase"/>
    <property type="match status" value="1"/>
</dbReference>
<dbReference type="RefSeq" id="WP_006301641.1">
    <property type="nucleotide sequence ID" value="NZ_CM001022.1"/>
</dbReference>
<protein>
    <submittedName>
        <fullName evidence="4">Phospholipid/glycerol acyltransferase</fullName>
    </submittedName>
</protein>
<keyword evidence="1 4" id="KW-0808">Transferase</keyword>
<dbReference type="GO" id="GO:0003841">
    <property type="term" value="F:1-acylglycerol-3-phosphate O-acyltransferase activity"/>
    <property type="evidence" value="ECO:0007669"/>
    <property type="project" value="TreeGrafter"/>
</dbReference>
<evidence type="ECO:0000313" key="5">
    <source>
        <dbReference type="Proteomes" id="UP000005096"/>
    </source>
</evidence>
<dbReference type="SMART" id="SM00563">
    <property type="entry name" value="PlsC"/>
    <property type="match status" value="1"/>
</dbReference>
<dbReference type="PANTHER" id="PTHR10434">
    <property type="entry name" value="1-ACYL-SN-GLYCEROL-3-PHOSPHATE ACYLTRANSFERASE"/>
    <property type="match status" value="1"/>
</dbReference>
<dbReference type="EMBL" id="CM001022">
    <property type="protein sequence ID" value="EFQ24403.1"/>
    <property type="molecule type" value="Genomic_DNA"/>
</dbReference>
<dbReference type="CDD" id="cd07989">
    <property type="entry name" value="LPLAT_AGPAT-like"/>
    <property type="match status" value="1"/>
</dbReference>
<dbReference type="eggNOG" id="COG0204">
    <property type="taxonomic scope" value="Bacteria"/>
</dbReference>
<evidence type="ECO:0000313" key="4">
    <source>
        <dbReference type="EMBL" id="EFQ24403.1"/>
    </source>
</evidence>
<organism evidence="4 5">
    <name type="scientific">Aminomonas paucivorans DSM 12260</name>
    <dbReference type="NCBI Taxonomy" id="584708"/>
    <lineage>
        <taxon>Bacteria</taxon>
        <taxon>Thermotogati</taxon>
        <taxon>Synergistota</taxon>
        <taxon>Synergistia</taxon>
        <taxon>Synergistales</taxon>
        <taxon>Synergistaceae</taxon>
        <taxon>Aminomonas</taxon>
    </lineage>
</organism>
<evidence type="ECO:0000256" key="2">
    <source>
        <dbReference type="ARBA" id="ARBA00023315"/>
    </source>
</evidence>
<evidence type="ECO:0000256" key="1">
    <source>
        <dbReference type="ARBA" id="ARBA00022679"/>
    </source>
</evidence>
<dbReference type="GO" id="GO:0006654">
    <property type="term" value="P:phosphatidic acid biosynthetic process"/>
    <property type="evidence" value="ECO:0007669"/>
    <property type="project" value="TreeGrafter"/>
</dbReference>
<dbReference type="Pfam" id="PF01553">
    <property type="entry name" value="Acyltransferase"/>
    <property type="match status" value="1"/>
</dbReference>
<dbReference type="InterPro" id="IPR002123">
    <property type="entry name" value="Plipid/glycerol_acylTrfase"/>
</dbReference>
<proteinExistence type="predicted"/>